<sequence length="465" mass="51336">MLVIQDLLLLKCRETPELHLEYGICLRLVQRETGDEDRSGGIHRIRCPDRGDHVIDAGEGDEETVQDMNLLERFFQVELGPAPDHGDTVLDKVLEEAVQGEDLWLVIDDRIVDRPETGLECGMPVQVVQDDRGHRSFPELEDDPDPILVGLVPDIGDAIDSLLPDHLRDRGDPLRLVDLVRELGHDDPVTPAPARRLLDGCHTADYETPLAGGIHVPCTLRAHQDPASREVGGRQDTHQVFHRHTRVVEVYQDGIAGLAQVVRGHLGRHTDRDAIRAVHEQVRDLCREHDRFFERLVVVGDKSNGLLLDILEHGLGIGREPDLGVPARGCRVPINGPEVPLALDEHVPVRERLGHLDDRVVDGGIAMGMELPHHLPDHPRALLGRLVARVPHLPHRVQGTTVDRFQPVSGIRDGTADDDAHRVIDIGGLHLLLYADRLHAGGDHGRAVSPCLLRCQGSSPPGRGA</sequence>
<proteinExistence type="predicted"/>
<name>A0A0W8F160_9ZZZZ</name>
<gene>
    <name evidence="1" type="ORF">ASZ90_015802</name>
</gene>
<reference evidence="1" key="1">
    <citation type="journal article" date="2015" name="Proc. Natl. Acad. Sci. U.S.A.">
        <title>Networks of energetic and metabolic interactions define dynamics in microbial communities.</title>
        <authorList>
            <person name="Embree M."/>
            <person name="Liu J.K."/>
            <person name="Al-Bassam M.M."/>
            <person name="Zengler K."/>
        </authorList>
    </citation>
    <scope>NUCLEOTIDE SEQUENCE</scope>
</reference>
<dbReference type="AlphaFoldDB" id="A0A0W8F160"/>
<comment type="caution">
    <text evidence="1">The sequence shown here is derived from an EMBL/GenBank/DDBJ whole genome shotgun (WGS) entry which is preliminary data.</text>
</comment>
<evidence type="ECO:0000313" key="1">
    <source>
        <dbReference type="EMBL" id="KUG14557.1"/>
    </source>
</evidence>
<protein>
    <submittedName>
        <fullName evidence="1">Uncharacterized protein</fullName>
    </submittedName>
</protein>
<accession>A0A0W8F160</accession>
<dbReference type="EMBL" id="LNQE01001643">
    <property type="protein sequence ID" value="KUG14557.1"/>
    <property type="molecule type" value="Genomic_DNA"/>
</dbReference>
<organism evidence="1">
    <name type="scientific">hydrocarbon metagenome</name>
    <dbReference type="NCBI Taxonomy" id="938273"/>
    <lineage>
        <taxon>unclassified sequences</taxon>
        <taxon>metagenomes</taxon>
        <taxon>ecological metagenomes</taxon>
    </lineage>
</organism>